<sequence>MSNLRGTPSEDATSKFPKKLSRDIYLSNDIGRDPNVDPFVSRDITNPVSMLKSTGRGSVAVGSRSGTPCDGTYTPQAQPSQSTISFPKDVRWNEDRVQSAAMQRKEVVGRHRAMELDVALQRARVDLNPPPVITVPDSRSAPHIGKYSGRRGDNTVNERQLAAPIERFTVMPWDANRSKLAKKAVQLQLPPTVPTTTNAHAPGHHNKPPPLAGGGGGALTTGRSGGKTILSTHRSMATSDSMEEEEERWKAERTLLIQRMGLGGAGNGGKKKIRFHGRRRGTLESRTDAFDSTHGVRGSR</sequence>
<feature type="compositionally biased region" description="Basic and acidic residues" evidence="1">
    <location>
        <begin position="281"/>
        <end position="291"/>
    </location>
</feature>
<proteinExistence type="predicted"/>
<feature type="region of interest" description="Disordered" evidence="1">
    <location>
        <begin position="260"/>
        <end position="300"/>
    </location>
</feature>
<name>A0A0S4JEK7_BODSA</name>
<reference evidence="3" key="1">
    <citation type="submission" date="2015-09" db="EMBL/GenBank/DDBJ databases">
        <authorList>
            <consortium name="Pathogen Informatics"/>
        </authorList>
    </citation>
    <scope>NUCLEOTIDE SEQUENCE [LARGE SCALE GENOMIC DNA]</scope>
    <source>
        <strain evidence="3">Lake Konstanz</strain>
    </source>
</reference>
<evidence type="ECO:0000313" key="3">
    <source>
        <dbReference type="Proteomes" id="UP000051952"/>
    </source>
</evidence>
<feature type="compositionally biased region" description="Gly residues" evidence="1">
    <location>
        <begin position="212"/>
        <end position="224"/>
    </location>
</feature>
<dbReference type="VEuPathDB" id="TriTrypDB:BSAL_23545"/>
<keyword evidence="3" id="KW-1185">Reference proteome</keyword>
<feature type="compositionally biased region" description="Low complexity" evidence="1">
    <location>
        <begin position="54"/>
        <end position="67"/>
    </location>
</feature>
<organism evidence="2 3">
    <name type="scientific">Bodo saltans</name>
    <name type="common">Flagellated protozoan</name>
    <dbReference type="NCBI Taxonomy" id="75058"/>
    <lineage>
        <taxon>Eukaryota</taxon>
        <taxon>Discoba</taxon>
        <taxon>Euglenozoa</taxon>
        <taxon>Kinetoplastea</taxon>
        <taxon>Metakinetoplastina</taxon>
        <taxon>Eubodonida</taxon>
        <taxon>Bodonidae</taxon>
        <taxon>Bodo</taxon>
    </lineage>
</organism>
<dbReference type="EMBL" id="CYKH01001772">
    <property type="protein sequence ID" value="CUG89814.1"/>
    <property type="molecule type" value="Genomic_DNA"/>
</dbReference>
<feature type="compositionally biased region" description="Polar residues" evidence="1">
    <location>
        <begin position="73"/>
        <end position="82"/>
    </location>
</feature>
<feature type="compositionally biased region" description="Basic residues" evidence="1">
    <location>
        <begin position="269"/>
        <end position="280"/>
    </location>
</feature>
<feature type="region of interest" description="Disordered" evidence="1">
    <location>
        <begin position="193"/>
        <end position="224"/>
    </location>
</feature>
<gene>
    <name evidence="2" type="ORF">BSAL_23545</name>
</gene>
<evidence type="ECO:0000256" key="1">
    <source>
        <dbReference type="SAM" id="MobiDB-lite"/>
    </source>
</evidence>
<dbReference type="AlphaFoldDB" id="A0A0S4JEK7"/>
<dbReference type="Proteomes" id="UP000051952">
    <property type="component" value="Unassembled WGS sequence"/>
</dbReference>
<accession>A0A0S4JEK7</accession>
<protein>
    <submittedName>
        <fullName evidence="2">Uncharacterized protein</fullName>
    </submittedName>
</protein>
<feature type="region of interest" description="Disordered" evidence="1">
    <location>
        <begin position="130"/>
        <end position="153"/>
    </location>
</feature>
<feature type="region of interest" description="Disordered" evidence="1">
    <location>
        <begin position="54"/>
        <end position="82"/>
    </location>
</feature>
<evidence type="ECO:0000313" key="2">
    <source>
        <dbReference type="EMBL" id="CUG89814.1"/>
    </source>
</evidence>